<sequence length="88" mass="9670">MDGDKIIVVGEGIDSVQLTKLLRKKMGYADLVTVASVEEKKETKAEPPAKTAQQLTWPSYYGGGPVVAQPPYYDVREPSYDVDSCCIM</sequence>
<name>A0AAP0BQW6_9ASPA</name>
<dbReference type="Proteomes" id="UP001418222">
    <property type="component" value="Unassembled WGS sequence"/>
</dbReference>
<accession>A0AAP0BQW6</accession>
<keyword evidence="2" id="KW-1185">Reference proteome</keyword>
<dbReference type="PANTHER" id="PTHR46932">
    <property type="entry name" value="HEAVY METAL-ASSOCIATED ISOPRENYLATED PLANT PROTEIN 47"/>
    <property type="match status" value="1"/>
</dbReference>
<evidence type="ECO:0000313" key="1">
    <source>
        <dbReference type="EMBL" id="KAK8946615.1"/>
    </source>
</evidence>
<evidence type="ECO:0000313" key="2">
    <source>
        <dbReference type="Proteomes" id="UP001418222"/>
    </source>
</evidence>
<dbReference type="AlphaFoldDB" id="A0AAP0BQW6"/>
<dbReference type="InterPro" id="IPR042885">
    <property type="entry name" value="HIPP47/16"/>
</dbReference>
<comment type="caution">
    <text evidence="1">The sequence shown here is derived from an EMBL/GenBank/DDBJ whole genome shotgun (WGS) entry which is preliminary data.</text>
</comment>
<protein>
    <recommendedName>
        <fullName evidence="3">Heavy metal transport/detoxification superfamily protein</fullName>
    </recommendedName>
</protein>
<dbReference type="PANTHER" id="PTHR46932:SF12">
    <property type="entry name" value="HEAVY METAL-ASSOCIATED ISOPRENYLATED PLANT PROTEIN 47"/>
    <property type="match status" value="1"/>
</dbReference>
<dbReference type="EMBL" id="JBBWWQ010000005">
    <property type="protein sequence ID" value="KAK8946615.1"/>
    <property type="molecule type" value="Genomic_DNA"/>
</dbReference>
<dbReference type="Gene3D" id="3.30.70.100">
    <property type="match status" value="1"/>
</dbReference>
<reference evidence="1 2" key="1">
    <citation type="journal article" date="2022" name="Nat. Plants">
        <title>Genomes of leafy and leafless Platanthera orchids illuminate the evolution of mycoheterotrophy.</title>
        <authorList>
            <person name="Li M.H."/>
            <person name="Liu K.W."/>
            <person name="Li Z."/>
            <person name="Lu H.C."/>
            <person name="Ye Q.L."/>
            <person name="Zhang D."/>
            <person name="Wang J.Y."/>
            <person name="Li Y.F."/>
            <person name="Zhong Z.M."/>
            <person name="Liu X."/>
            <person name="Yu X."/>
            <person name="Liu D.K."/>
            <person name="Tu X.D."/>
            <person name="Liu B."/>
            <person name="Hao Y."/>
            <person name="Liao X.Y."/>
            <person name="Jiang Y.T."/>
            <person name="Sun W.H."/>
            <person name="Chen J."/>
            <person name="Chen Y.Q."/>
            <person name="Ai Y."/>
            <person name="Zhai J.W."/>
            <person name="Wu S.S."/>
            <person name="Zhou Z."/>
            <person name="Hsiao Y.Y."/>
            <person name="Wu W.L."/>
            <person name="Chen Y.Y."/>
            <person name="Lin Y.F."/>
            <person name="Hsu J.L."/>
            <person name="Li C.Y."/>
            <person name="Wang Z.W."/>
            <person name="Zhao X."/>
            <person name="Zhong W.Y."/>
            <person name="Ma X.K."/>
            <person name="Ma L."/>
            <person name="Huang J."/>
            <person name="Chen G.Z."/>
            <person name="Huang M.Z."/>
            <person name="Huang L."/>
            <person name="Peng D.H."/>
            <person name="Luo Y.B."/>
            <person name="Zou S.Q."/>
            <person name="Chen S.P."/>
            <person name="Lan S."/>
            <person name="Tsai W.C."/>
            <person name="Van de Peer Y."/>
            <person name="Liu Z.J."/>
        </authorList>
    </citation>
    <scope>NUCLEOTIDE SEQUENCE [LARGE SCALE GENOMIC DNA]</scope>
    <source>
        <strain evidence="1">Lor287</strain>
    </source>
</reference>
<evidence type="ECO:0008006" key="3">
    <source>
        <dbReference type="Google" id="ProtNLM"/>
    </source>
</evidence>
<proteinExistence type="predicted"/>
<organism evidence="1 2">
    <name type="scientific">Platanthera zijinensis</name>
    <dbReference type="NCBI Taxonomy" id="2320716"/>
    <lineage>
        <taxon>Eukaryota</taxon>
        <taxon>Viridiplantae</taxon>
        <taxon>Streptophyta</taxon>
        <taxon>Embryophyta</taxon>
        <taxon>Tracheophyta</taxon>
        <taxon>Spermatophyta</taxon>
        <taxon>Magnoliopsida</taxon>
        <taxon>Liliopsida</taxon>
        <taxon>Asparagales</taxon>
        <taxon>Orchidaceae</taxon>
        <taxon>Orchidoideae</taxon>
        <taxon>Orchideae</taxon>
        <taxon>Orchidinae</taxon>
        <taxon>Platanthera</taxon>
    </lineage>
</organism>
<gene>
    <name evidence="1" type="ORF">KSP39_PZI006882</name>
</gene>